<proteinExistence type="predicted"/>
<dbReference type="PANTHER" id="PTHR30146:SF45">
    <property type="entry name" value="CATABOLITE REPRESSOR_ACTIVATOR"/>
    <property type="match status" value="1"/>
</dbReference>
<feature type="domain" description="HTH lacI-type" evidence="5">
    <location>
        <begin position="1"/>
        <end position="58"/>
    </location>
</feature>
<dbReference type="EMBL" id="PHHA01000002">
    <property type="protein sequence ID" value="PJG86551.1"/>
    <property type="molecule type" value="Genomic_DNA"/>
</dbReference>
<dbReference type="FunFam" id="1.10.260.40:FF:000008">
    <property type="entry name" value="Fructose repressor (Catabolite repressor/activator)"/>
    <property type="match status" value="1"/>
</dbReference>
<dbReference type="PANTHER" id="PTHR30146">
    <property type="entry name" value="LACI-RELATED TRANSCRIPTIONAL REPRESSOR"/>
    <property type="match status" value="1"/>
</dbReference>
<dbReference type="InterPro" id="IPR028082">
    <property type="entry name" value="Peripla_BP_I"/>
</dbReference>
<dbReference type="Pfam" id="PF00356">
    <property type="entry name" value="LacI"/>
    <property type="match status" value="1"/>
</dbReference>
<protein>
    <submittedName>
        <fullName evidence="6">Catabolite repressor/activator</fullName>
    </submittedName>
</protein>
<sequence>MKLDELAKLAGVSRTTVSYVVNGKAKEYRVSDKTIEKVSALIKQYNFKPNAMAAGLRVGRTNTIGLIIPDFENMSYARIANHLENRCRERGYQLIIACSNDNPENEMNCATNLFQRRVEALIVSTSLPVDSTFYQENCGETPLIYFDRRSNSEQGMKVLSDDENDAYLLAEKLFSVQDNIKNVLFLGAVADLDMSHHRQQGFERSAARHNVNVEYLYANRFHKYEATEAFVDWLQNNPLPDAIFVTSLTLMQGVFAALLKVFKHIPEDMVIATFGNHEMLDLVPNKVVCSVQHHDKIVEALLRSVEFKLKRKKLQYDQEEVIPRQILCNNCE</sequence>
<dbReference type="GO" id="GO:0000976">
    <property type="term" value="F:transcription cis-regulatory region binding"/>
    <property type="evidence" value="ECO:0007669"/>
    <property type="project" value="TreeGrafter"/>
</dbReference>
<dbReference type="RefSeq" id="WP_100287826.1">
    <property type="nucleotide sequence ID" value="NZ_PHHA01000002.1"/>
</dbReference>
<dbReference type="NCBIfam" id="NF008452">
    <property type="entry name" value="PRK11303.1"/>
    <property type="match status" value="1"/>
</dbReference>
<dbReference type="Proteomes" id="UP000229329">
    <property type="component" value="Unassembled WGS sequence"/>
</dbReference>
<dbReference type="SUPFAM" id="SSF47413">
    <property type="entry name" value="lambda repressor-like DNA-binding domains"/>
    <property type="match status" value="1"/>
</dbReference>
<keyword evidence="3" id="KW-0238">DNA-binding</keyword>
<dbReference type="Gene3D" id="3.40.50.2300">
    <property type="match status" value="2"/>
</dbReference>
<evidence type="ECO:0000313" key="7">
    <source>
        <dbReference type="Proteomes" id="UP000229329"/>
    </source>
</evidence>
<evidence type="ECO:0000259" key="5">
    <source>
        <dbReference type="PROSITE" id="PS50932"/>
    </source>
</evidence>
<dbReference type="InterPro" id="IPR000843">
    <property type="entry name" value="HTH_LacI"/>
</dbReference>
<evidence type="ECO:0000256" key="4">
    <source>
        <dbReference type="ARBA" id="ARBA00023163"/>
    </source>
</evidence>
<dbReference type="PROSITE" id="PS00356">
    <property type="entry name" value="HTH_LACI_1"/>
    <property type="match status" value="1"/>
</dbReference>
<dbReference type="Gene3D" id="1.10.260.40">
    <property type="entry name" value="lambda repressor-like DNA-binding domains"/>
    <property type="match status" value="1"/>
</dbReference>
<dbReference type="Pfam" id="PF13377">
    <property type="entry name" value="Peripla_BP_3"/>
    <property type="match status" value="1"/>
</dbReference>
<evidence type="ECO:0000256" key="1">
    <source>
        <dbReference type="ARBA" id="ARBA00022491"/>
    </source>
</evidence>
<dbReference type="SUPFAM" id="SSF53822">
    <property type="entry name" value="Periplasmic binding protein-like I"/>
    <property type="match status" value="1"/>
</dbReference>
<dbReference type="PROSITE" id="PS50932">
    <property type="entry name" value="HTH_LACI_2"/>
    <property type="match status" value="1"/>
</dbReference>
<dbReference type="InterPro" id="IPR010982">
    <property type="entry name" value="Lambda_DNA-bd_dom_sf"/>
</dbReference>
<keyword evidence="1" id="KW-0678">Repressor</keyword>
<gene>
    <name evidence="6" type="ORF">CVP05_01730</name>
</gene>
<organism evidence="6 7">
    <name type="scientific">Conservatibacter flavescens</name>
    <dbReference type="NCBI Taxonomy" id="28161"/>
    <lineage>
        <taxon>Bacteria</taxon>
        <taxon>Pseudomonadati</taxon>
        <taxon>Pseudomonadota</taxon>
        <taxon>Gammaproteobacteria</taxon>
        <taxon>Pasteurellales</taxon>
        <taxon>Pasteurellaceae</taxon>
        <taxon>Conservatibacter</taxon>
    </lineage>
</organism>
<reference evidence="6 7" key="1">
    <citation type="submission" date="2017-11" db="EMBL/GenBank/DDBJ databases">
        <title>Reclassification of Bisgaard taxon 7 as Conservatibacter flavescens gen. nov., sp. nov.</title>
        <authorList>
            <person name="Christensen H."/>
        </authorList>
    </citation>
    <scope>NUCLEOTIDE SEQUENCE [LARGE SCALE GENOMIC DNA]</scope>
    <source>
        <strain evidence="6 7">7_4</strain>
    </source>
</reference>
<dbReference type="GO" id="GO:0003700">
    <property type="term" value="F:DNA-binding transcription factor activity"/>
    <property type="evidence" value="ECO:0007669"/>
    <property type="project" value="TreeGrafter"/>
</dbReference>
<keyword evidence="7" id="KW-1185">Reference proteome</keyword>
<dbReference type="SMART" id="SM00354">
    <property type="entry name" value="HTH_LACI"/>
    <property type="match status" value="1"/>
</dbReference>
<dbReference type="AlphaFoldDB" id="A0A2M8S619"/>
<dbReference type="OrthoDB" id="7055227at2"/>
<dbReference type="InterPro" id="IPR046335">
    <property type="entry name" value="LacI/GalR-like_sensor"/>
</dbReference>
<keyword evidence="2" id="KW-0805">Transcription regulation</keyword>
<comment type="caution">
    <text evidence="6">The sequence shown here is derived from an EMBL/GenBank/DDBJ whole genome shotgun (WGS) entry which is preliminary data.</text>
</comment>
<evidence type="ECO:0000256" key="3">
    <source>
        <dbReference type="ARBA" id="ARBA00023125"/>
    </source>
</evidence>
<evidence type="ECO:0000313" key="6">
    <source>
        <dbReference type="EMBL" id="PJG86551.1"/>
    </source>
</evidence>
<evidence type="ECO:0000256" key="2">
    <source>
        <dbReference type="ARBA" id="ARBA00023015"/>
    </source>
</evidence>
<accession>A0A2M8S619</accession>
<dbReference type="CDD" id="cd01392">
    <property type="entry name" value="HTH_LacI"/>
    <property type="match status" value="1"/>
</dbReference>
<keyword evidence="4" id="KW-0804">Transcription</keyword>
<name>A0A2M8S619_9PAST</name>